<geneLocation type="plasmid" evidence="10 11">
    <name>pPP3</name>
</geneLocation>
<dbReference type="SUPFAM" id="SSF54631">
    <property type="entry name" value="CBS-domain pair"/>
    <property type="match status" value="1"/>
</dbReference>
<reference evidence="10 11" key="1">
    <citation type="submission" date="2021-12" db="EMBL/GenBank/DDBJ databases">
        <title>Genome sequencing of bacteria with rrn-lacking chromosome and rrn-plasmid.</title>
        <authorList>
            <person name="Anda M."/>
            <person name="Iwasaki W."/>
        </authorList>
    </citation>
    <scope>NUCLEOTIDE SEQUENCE [LARGE SCALE GENOMIC DNA]</scope>
    <source>
        <strain evidence="10 11">NBRC 101262</strain>
        <plasmid evidence="10 11">pPP3</plasmid>
    </source>
</reference>
<dbReference type="NCBIfam" id="NF011443">
    <property type="entry name" value="PRK14869.1-5"/>
    <property type="match status" value="1"/>
</dbReference>
<evidence type="ECO:0000256" key="7">
    <source>
        <dbReference type="ARBA" id="ARBA00047820"/>
    </source>
</evidence>
<dbReference type="InterPro" id="IPR004097">
    <property type="entry name" value="DHHA2"/>
</dbReference>
<evidence type="ECO:0000256" key="1">
    <source>
        <dbReference type="ARBA" id="ARBA00001936"/>
    </source>
</evidence>
<evidence type="ECO:0000259" key="9">
    <source>
        <dbReference type="PROSITE" id="PS51371"/>
    </source>
</evidence>
<dbReference type="InterPro" id="IPR001667">
    <property type="entry name" value="DDH_dom"/>
</dbReference>
<evidence type="ECO:0000256" key="2">
    <source>
        <dbReference type="ARBA" id="ARBA00012146"/>
    </source>
</evidence>
<dbReference type="SMART" id="SM01131">
    <property type="entry name" value="DHHA2"/>
    <property type="match status" value="1"/>
</dbReference>
<keyword evidence="8" id="KW-0129">CBS domain</keyword>
<feature type="domain" description="CBS" evidence="9">
    <location>
        <begin position="72"/>
        <end position="129"/>
    </location>
</feature>
<dbReference type="Pfam" id="PF00571">
    <property type="entry name" value="CBS"/>
    <property type="match status" value="1"/>
</dbReference>
<dbReference type="PANTHER" id="PTHR12112:SF22">
    <property type="entry name" value="MANGANESE-DEPENDENT INORGANIC PYROPHOSPHATASE-RELATED"/>
    <property type="match status" value="1"/>
</dbReference>
<accession>A0ABM7VKR5</accession>
<evidence type="ECO:0000256" key="5">
    <source>
        <dbReference type="ARBA" id="ARBA00023211"/>
    </source>
</evidence>
<evidence type="ECO:0000256" key="4">
    <source>
        <dbReference type="ARBA" id="ARBA00022801"/>
    </source>
</evidence>
<evidence type="ECO:0000313" key="11">
    <source>
        <dbReference type="Proteomes" id="UP001354989"/>
    </source>
</evidence>
<dbReference type="Proteomes" id="UP001354989">
    <property type="component" value="Plasmid pPP3"/>
</dbReference>
<dbReference type="InterPro" id="IPR038763">
    <property type="entry name" value="DHH_sf"/>
</dbReference>
<dbReference type="SUPFAM" id="SSF64182">
    <property type="entry name" value="DHH phosphoesterases"/>
    <property type="match status" value="1"/>
</dbReference>
<dbReference type="NCBIfam" id="NF003877">
    <property type="entry name" value="PRK05427.1"/>
    <property type="match status" value="1"/>
</dbReference>
<protein>
    <recommendedName>
        <fullName evidence="2">inorganic diphosphatase</fullName>
        <ecNumber evidence="2">3.6.1.1</ecNumber>
    </recommendedName>
    <alternativeName>
        <fullName evidence="6">Pyrophosphate phospho-hydrolase</fullName>
    </alternativeName>
</protein>
<sequence length="535" mass="59326">MEKNILVLGHKNPDTDSICSALAYAALKNKLEIPATAVRLGDLNKETAFVLDHFKVTPPVFMDSIRPQLKDIKSATKAVIDDRLTLKQALEILTRENISSLPVVGADKKIETMLHVSDIANAYLEMSTLTIFKQFETTYQKVAETIAGEMVNKSLPQGIVKGNLLSLNNLNLQEGGDIVILELLKENLEKLKESKAGLVIWCPIDYSQEIDFAGFDIPVLKVDNGFFKVFKLISQSVTVASILQKKPFYMFRTTDTIEYVEGLMKEADQTNFPVVDEEGHVFATIKNKDLQNVDRRSVVLVDHNEKAQAIDGIETAQILEIVDHHKFGNFSTIEPLMIRAERVGCSSTIILDLYRSNGCLPEPKIAGLMLSAIISDTLLFKSPTCTQQDIDAAMDLSEIAGVSPREYGMEMLIAGASLGDKQPKDLINMDMKEFAMGDYKTALAQINTVDVQGVLAKQEEYKTVIEEAIKAKGYDLFLFVITDILNNGSQAMVYGRATDLFEEAFSIPLENNTAWMPGVVSRKKQLVPNLMAAVM</sequence>
<evidence type="ECO:0000256" key="6">
    <source>
        <dbReference type="ARBA" id="ARBA00032535"/>
    </source>
</evidence>
<dbReference type="Gene3D" id="3.90.1640.10">
    <property type="entry name" value="inorganic pyrophosphatase (n-terminal core)"/>
    <property type="match status" value="2"/>
</dbReference>
<keyword evidence="11" id="KW-1185">Reference proteome</keyword>
<comment type="catalytic activity">
    <reaction evidence="7">
        <text>diphosphate + H2O = 2 phosphate + H(+)</text>
        <dbReference type="Rhea" id="RHEA:24576"/>
        <dbReference type="ChEBI" id="CHEBI:15377"/>
        <dbReference type="ChEBI" id="CHEBI:15378"/>
        <dbReference type="ChEBI" id="CHEBI:33019"/>
        <dbReference type="ChEBI" id="CHEBI:43474"/>
        <dbReference type="EC" id="3.6.1.1"/>
    </reaction>
</comment>
<dbReference type="EC" id="3.6.1.1" evidence="2"/>
<keyword evidence="3" id="KW-0479">Metal-binding</keyword>
<dbReference type="PANTHER" id="PTHR12112">
    <property type="entry name" value="BNIP - RELATED"/>
    <property type="match status" value="1"/>
</dbReference>
<dbReference type="Pfam" id="PF02833">
    <property type="entry name" value="DHHA2"/>
    <property type="match status" value="1"/>
</dbReference>
<evidence type="ECO:0000313" key="10">
    <source>
        <dbReference type="EMBL" id="BDD01575.1"/>
    </source>
</evidence>
<evidence type="ECO:0000256" key="3">
    <source>
        <dbReference type="ARBA" id="ARBA00022723"/>
    </source>
</evidence>
<dbReference type="InterPro" id="IPR000644">
    <property type="entry name" value="CBS_dom"/>
</dbReference>
<comment type="cofactor">
    <cofactor evidence="1">
        <name>Mn(2+)</name>
        <dbReference type="ChEBI" id="CHEBI:29035"/>
    </cofactor>
</comment>
<dbReference type="RefSeq" id="WP_338399010.1">
    <property type="nucleotide sequence ID" value="NZ_AP025295.1"/>
</dbReference>
<dbReference type="Gene3D" id="3.10.310.20">
    <property type="entry name" value="DHHA2 domain"/>
    <property type="match status" value="1"/>
</dbReference>
<keyword evidence="5" id="KW-0464">Manganese</keyword>
<dbReference type="EMBL" id="AP025295">
    <property type="protein sequence ID" value="BDD01575.1"/>
    <property type="molecule type" value="Genomic_DNA"/>
</dbReference>
<organism evidence="10 11">
    <name type="scientific">Persicobacter psychrovividus</name>
    <dbReference type="NCBI Taxonomy" id="387638"/>
    <lineage>
        <taxon>Bacteria</taxon>
        <taxon>Pseudomonadati</taxon>
        <taxon>Bacteroidota</taxon>
        <taxon>Cytophagia</taxon>
        <taxon>Cytophagales</taxon>
        <taxon>Persicobacteraceae</taxon>
        <taxon>Persicobacter</taxon>
    </lineage>
</organism>
<gene>
    <name evidence="10" type="ORF">PEPS_38550</name>
</gene>
<proteinExistence type="predicted"/>
<dbReference type="InterPro" id="IPR038222">
    <property type="entry name" value="DHHA2_dom_sf"/>
</dbReference>
<keyword evidence="4" id="KW-0378">Hydrolase</keyword>
<name>A0ABM7VKR5_9BACT</name>
<dbReference type="InterPro" id="IPR046342">
    <property type="entry name" value="CBS_dom_sf"/>
</dbReference>
<keyword evidence="10" id="KW-0614">Plasmid</keyword>
<evidence type="ECO:0000256" key="8">
    <source>
        <dbReference type="PROSITE-ProRule" id="PRU00703"/>
    </source>
</evidence>
<dbReference type="PROSITE" id="PS51371">
    <property type="entry name" value="CBS"/>
    <property type="match status" value="1"/>
</dbReference>
<dbReference type="Pfam" id="PF01368">
    <property type="entry name" value="DHH"/>
    <property type="match status" value="1"/>
</dbReference>